<dbReference type="GO" id="GO:0000460">
    <property type="term" value="P:maturation of 5.8S rRNA"/>
    <property type="evidence" value="ECO:0007669"/>
    <property type="project" value="TreeGrafter"/>
</dbReference>
<dbReference type="InterPro" id="IPR019324">
    <property type="entry name" value="MPP6"/>
</dbReference>
<feature type="compositionally biased region" description="Basic and acidic residues" evidence="1">
    <location>
        <begin position="101"/>
        <end position="114"/>
    </location>
</feature>
<proteinExistence type="predicted"/>
<feature type="region of interest" description="Disordered" evidence="1">
    <location>
        <begin position="1"/>
        <end position="43"/>
    </location>
</feature>
<feature type="compositionally biased region" description="Basic and acidic residues" evidence="1">
    <location>
        <begin position="20"/>
        <end position="37"/>
    </location>
</feature>
<reference evidence="2" key="1">
    <citation type="journal article" date="2017" name="Nature">
        <title>The genome of Chenopodium quinoa.</title>
        <authorList>
            <person name="Jarvis D.E."/>
            <person name="Ho Y.S."/>
            <person name="Lightfoot D.J."/>
            <person name="Schmoeckel S.M."/>
            <person name="Li B."/>
            <person name="Borm T.J.A."/>
            <person name="Ohyanagi H."/>
            <person name="Mineta K."/>
            <person name="Michell C.T."/>
            <person name="Saber N."/>
            <person name="Kharbatia N.M."/>
            <person name="Rupper R.R."/>
            <person name="Sharp A.R."/>
            <person name="Dally N."/>
            <person name="Boughton B.A."/>
            <person name="Woo Y.H."/>
            <person name="Gao G."/>
            <person name="Schijlen E.G.W.M."/>
            <person name="Guo X."/>
            <person name="Momin A.A."/>
            <person name="Negrao S."/>
            <person name="Al-Babili S."/>
            <person name="Gehring C."/>
            <person name="Roessner U."/>
            <person name="Jung C."/>
            <person name="Murphy K."/>
            <person name="Arold S.T."/>
            <person name="Gojobori T."/>
            <person name="van der Linden C.G."/>
            <person name="van Loo E.N."/>
            <person name="Jellen E.N."/>
            <person name="Maughan P.J."/>
            <person name="Tester M."/>
        </authorList>
    </citation>
    <scope>NUCLEOTIDE SEQUENCE [LARGE SCALE GENOMIC DNA]</scope>
    <source>
        <strain evidence="2">cv. PI 614886</strain>
    </source>
</reference>
<dbReference type="OMA" id="PEEQNHP"/>
<sequence>MAKREMSATLKNLKFMQRGAQKEEKPKKEVEETKPDGKFNFPSNVSRKCVVIMEGDPHPGTVRGRMSFQNFNPTIDKLKDEAANGHEAEASTSSSFQTGRNMDRENDTSDRTEMNKGTIDADEELKRKQPETLSKKNKPKKLQKDGQGNKQPSPSENSFHKQSKRDKLDYNVLVPPKSQSKRRGGEILECSGGCPCLEGSLGVKPKQLTVQVVESTQPDE</sequence>
<name>A0A803KRV4_CHEQI</name>
<feature type="compositionally biased region" description="Polar residues" evidence="1">
    <location>
        <begin position="146"/>
        <end position="157"/>
    </location>
</feature>
<dbReference type="EnsemblPlants" id="AUR62001761-RA">
    <property type="protein sequence ID" value="AUR62001761-RA:cds"/>
    <property type="gene ID" value="AUR62001761"/>
</dbReference>
<evidence type="ECO:0000313" key="2">
    <source>
        <dbReference type="EnsemblPlants" id="AUR62001761-RA:cds"/>
    </source>
</evidence>
<dbReference type="PANTHER" id="PTHR13582:SF0">
    <property type="entry name" value="M-PHASE PHOSPHOPROTEIN 6"/>
    <property type="match status" value="1"/>
</dbReference>
<dbReference type="AlphaFoldDB" id="A0A803KRV4"/>
<evidence type="ECO:0008006" key="4">
    <source>
        <dbReference type="Google" id="ProtNLM"/>
    </source>
</evidence>
<dbReference type="Proteomes" id="UP000596660">
    <property type="component" value="Unplaced"/>
</dbReference>
<keyword evidence="3" id="KW-1185">Reference proteome</keyword>
<organism evidence="2 3">
    <name type="scientific">Chenopodium quinoa</name>
    <name type="common">Quinoa</name>
    <dbReference type="NCBI Taxonomy" id="63459"/>
    <lineage>
        <taxon>Eukaryota</taxon>
        <taxon>Viridiplantae</taxon>
        <taxon>Streptophyta</taxon>
        <taxon>Embryophyta</taxon>
        <taxon>Tracheophyta</taxon>
        <taxon>Spermatophyta</taxon>
        <taxon>Magnoliopsida</taxon>
        <taxon>eudicotyledons</taxon>
        <taxon>Gunneridae</taxon>
        <taxon>Pentapetalae</taxon>
        <taxon>Caryophyllales</taxon>
        <taxon>Chenopodiaceae</taxon>
        <taxon>Chenopodioideae</taxon>
        <taxon>Atripliceae</taxon>
        <taxon>Chenopodium</taxon>
    </lineage>
</organism>
<feature type="compositionally biased region" description="Basic and acidic residues" evidence="1">
    <location>
        <begin position="124"/>
        <end position="134"/>
    </location>
</feature>
<feature type="compositionally biased region" description="Polar residues" evidence="1">
    <location>
        <begin position="90"/>
        <end position="100"/>
    </location>
</feature>
<dbReference type="Gramene" id="AUR62001761-RA">
    <property type="protein sequence ID" value="AUR62001761-RA:cds"/>
    <property type="gene ID" value="AUR62001761"/>
</dbReference>
<dbReference type="Pfam" id="PF10175">
    <property type="entry name" value="MPP6"/>
    <property type="match status" value="1"/>
</dbReference>
<feature type="region of interest" description="Disordered" evidence="1">
    <location>
        <begin position="73"/>
        <end position="186"/>
    </location>
</feature>
<feature type="compositionally biased region" description="Basic and acidic residues" evidence="1">
    <location>
        <begin position="76"/>
        <end position="89"/>
    </location>
</feature>
<reference evidence="2" key="2">
    <citation type="submission" date="2021-03" db="UniProtKB">
        <authorList>
            <consortium name="EnsemblPlants"/>
        </authorList>
    </citation>
    <scope>IDENTIFICATION</scope>
</reference>
<accession>A0A803KRV4</accession>
<protein>
    <recommendedName>
        <fullName evidence="4">M-phase phosphoprotein 6</fullName>
    </recommendedName>
</protein>
<evidence type="ECO:0000256" key="1">
    <source>
        <dbReference type="SAM" id="MobiDB-lite"/>
    </source>
</evidence>
<evidence type="ECO:0000313" key="3">
    <source>
        <dbReference type="Proteomes" id="UP000596660"/>
    </source>
</evidence>
<dbReference type="PANTHER" id="PTHR13582">
    <property type="entry name" value="M-PHASE PHOSPHOPROTEIN 6"/>
    <property type="match status" value="1"/>
</dbReference>